<dbReference type="SUPFAM" id="SSF52266">
    <property type="entry name" value="SGNH hydrolase"/>
    <property type="match status" value="1"/>
</dbReference>
<dbReference type="PANTHER" id="PTHR14209:SF19">
    <property type="entry name" value="ISOAMYL ACETATE-HYDROLYZING ESTERASE 1 HOMOLOG"/>
    <property type="match status" value="1"/>
</dbReference>
<dbReference type="Pfam" id="PF13472">
    <property type="entry name" value="Lipase_GDSL_2"/>
    <property type="match status" value="1"/>
</dbReference>
<dbReference type="EMBL" id="JAAAIM010001789">
    <property type="protein sequence ID" value="KAG0275823.1"/>
    <property type="molecule type" value="Genomic_DNA"/>
</dbReference>
<accession>A0ABQ7JJ34</accession>
<organism evidence="2 3">
    <name type="scientific">Linnemannia gamsii</name>
    <dbReference type="NCBI Taxonomy" id="64522"/>
    <lineage>
        <taxon>Eukaryota</taxon>
        <taxon>Fungi</taxon>
        <taxon>Fungi incertae sedis</taxon>
        <taxon>Mucoromycota</taxon>
        <taxon>Mortierellomycotina</taxon>
        <taxon>Mortierellomycetes</taxon>
        <taxon>Mortierellales</taxon>
        <taxon>Mortierellaceae</taxon>
        <taxon>Linnemannia</taxon>
    </lineage>
</organism>
<comment type="caution">
    <text evidence="2">The sequence shown here is derived from an EMBL/GenBank/DDBJ whole genome shotgun (WGS) entry which is preliminary data.</text>
</comment>
<keyword evidence="3" id="KW-1185">Reference proteome</keyword>
<feature type="domain" description="SGNH hydrolase-type esterase" evidence="1">
    <location>
        <begin position="12"/>
        <end position="151"/>
    </location>
</feature>
<sequence>MVAYTSFDSFLLFGDSITQFSFDVNDRGWAAQLANVFQRRLDIINRGFSGYTSEQALHLLPQLLPLTTTATSHTPTPAHPKIQFLTIFFGANDSSLPPSMQHTPLARYEANLRALIDMVHSPASPTYSPFTRIILICPPPMNEAPWAVECQLRGMPMNRDKDVTKVYAETCLRVGKEYSGRRGSKGGELCQVDVIDTWGIMMAKVEAGDCGLTDLLRDGVHLAGVGNDVIFEEIMKIVRTKYPAWDPATMLMHGPWWRQLDIDHPETDLLICANKPPTPIV</sequence>
<dbReference type="InterPro" id="IPR045136">
    <property type="entry name" value="Iah1-like"/>
</dbReference>
<evidence type="ECO:0000313" key="3">
    <source>
        <dbReference type="Proteomes" id="UP001194696"/>
    </source>
</evidence>
<gene>
    <name evidence="2" type="ORF">BGZ96_003588</name>
</gene>
<proteinExistence type="predicted"/>
<dbReference type="Proteomes" id="UP001194696">
    <property type="component" value="Unassembled WGS sequence"/>
</dbReference>
<reference evidence="2 3" key="1">
    <citation type="journal article" date="2020" name="Fungal Divers.">
        <title>Resolving the Mortierellaceae phylogeny through synthesis of multi-gene phylogenetics and phylogenomics.</title>
        <authorList>
            <person name="Vandepol N."/>
            <person name="Liber J."/>
            <person name="Desiro A."/>
            <person name="Na H."/>
            <person name="Kennedy M."/>
            <person name="Barry K."/>
            <person name="Grigoriev I.V."/>
            <person name="Miller A.N."/>
            <person name="O'Donnell K."/>
            <person name="Stajich J.E."/>
            <person name="Bonito G."/>
        </authorList>
    </citation>
    <scope>NUCLEOTIDE SEQUENCE [LARGE SCALE GENOMIC DNA]</scope>
    <source>
        <strain evidence="2 3">AD045</strain>
    </source>
</reference>
<evidence type="ECO:0000259" key="1">
    <source>
        <dbReference type="Pfam" id="PF13472"/>
    </source>
</evidence>
<dbReference type="Gene3D" id="3.40.50.1110">
    <property type="entry name" value="SGNH hydrolase"/>
    <property type="match status" value="1"/>
</dbReference>
<dbReference type="PANTHER" id="PTHR14209">
    <property type="entry name" value="ISOAMYL ACETATE-HYDROLYZING ESTERASE 1"/>
    <property type="match status" value="1"/>
</dbReference>
<protein>
    <recommendedName>
        <fullName evidence="1">SGNH hydrolase-type esterase domain-containing protein</fullName>
    </recommendedName>
</protein>
<evidence type="ECO:0000313" key="2">
    <source>
        <dbReference type="EMBL" id="KAG0275823.1"/>
    </source>
</evidence>
<name>A0ABQ7JJ34_9FUNG</name>
<dbReference type="InterPro" id="IPR013830">
    <property type="entry name" value="SGNH_hydro"/>
</dbReference>
<dbReference type="CDD" id="cd01838">
    <property type="entry name" value="Isoamyl_acetate_hydrolase_like"/>
    <property type="match status" value="1"/>
</dbReference>
<dbReference type="InterPro" id="IPR036514">
    <property type="entry name" value="SGNH_hydro_sf"/>
</dbReference>